<keyword evidence="3" id="KW-1185">Reference proteome</keyword>
<evidence type="ECO:0000313" key="2">
    <source>
        <dbReference type="EMBL" id="KYO38577.1"/>
    </source>
</evidence>
<dbReference type="Proteomes" id="UP000050525">
    <property type="component" value="Unassembled WGS sequence"/>
</dbReference>
<evidence type="ECO:0000256" key="1">
    <source>
        <dbReference type="SAM" id="MobiDB-lite"/>
    </source>
</evidence>
<name>A0A151NP17_ALLMI</name>
<evidence type="ECO:0000313" key="3">
    <source>
        <dbReference type="Proteomes" id="UP000050525"/>
    </source>
</evidence>
<accession>A0A151NP17</accession>
<gene>
    <name evidence="2" type="ORF">Y1Q_0023308</name>
</gene>
<sequence length="72" mass="7547">MGPELVLNGLEVVPEHPDNYGILGALVFFSHVKVGGPVQDVGLQGEPPTTTKRHLHGIRGKTGPLKVGLAVT</sequence>
<reference evidence="2 3" key="1">
    <citation type="journal article" date="2012" name="Genome Biol.">
        <title>Sequencing three crocodilian genomes to illuminate the evolution of archosaurs and amniotes.</title>
        <authorList>
            <person name="St John J.A."/>
            <person name="Braun E.L."/>
            <person name="Isberg S.R."/>
            <person name="Miles L.G."/>
            <person name="Chong A.Y."/>
            <person name="Gongora J."/>
            <person name="Dalzell P."/>
            <person name="Moran C."/>
            <person name="Bed'hom B."/>
            <person name="Abzhanov A."/>
            <person name="Burgess S.C."/>
            <person name="Cooksey A.M."/>
            <person name="Castoe T.A."/>
            <person name="Crawford N.G."/>
            <person name="Densmore L.D."/>
            <person name="Drew J.C."/>
            <person name="Edwards S.V."/>
            <person name="Faircloth B.C."/>
            <person name="Fujita M.K."/>
            <person name="Greenwold M.J."/>
            <person name="Hoffmann F.G."/>
            <person name="Howard J.M."/>
            <person name="Iguchi T."/>
            <person name="Janes D.E."/>
            <person name="Khan S.Y."/>
            <person name="Kohno S."/>
            <person name="de Koning A.J."/>
            <person name="Lance S.L."/>
            <person name="McCarthy F.M."/>
            <person name="McCormack J.E."/>
            <person name="Merchant M.E."/>
            <person name="Peterson D.G."/>
            <person name="Pollock D.D."/>
            <person name="Pourmand N."/>
            <person name="Raney B.J."/>
            <person name="Roessler K.A."/>
            <person name="Sanford J.R."/>
            <person name="Sawyer R.H."/>
            <person name="Schmidt C.J."/>
            <person name="Triplett E.W."/>
            <person name="Tuberville T.D."/>
            <person name="Venegas-Anaya M."/>
            <person name="Howard J.T."/>
            <person name="Jarvis E.D."/>
            <person name="Guillette L.J.Jr."/>
            <person name="Glenn T.C."/>
            <person name="Green R.E."/>
            <person name="Ray D.A."/>
        </authorList>
    </citation>
    <scope>NUCLEOTIDE SEQUENCE [LARGE SCALE GENOMIC DNA]</scope>
    <source>
        <strain evidence="2">KSC_2009_1</strain>
    </source>
</reference>
<feature type="region of interest" description="Disordered" evidence="1">
    <location>
        <begin position="40"/>
        <end position="59"/>
    </location>
</feature>
<dbReference type="EMBL" id="AKHW03002440">
    <property type="protein sequence ID" value="KYO38577.1"/>
    <property type="molecule type" value="Genomic_DNA"/>
</dbReference>
<organism evidence="2 3">
    <name type="scientific">Alligator mississippiensis</name>
    <name type="common">American alligator</name>
    <dbReference type="NCBI Taxonomy" id="8496"/>
    <lineage>
        <taxon>Eukaryota</taxon>
        <taxon>Metazoa</taxon>
        <taxon>Chordata</taxon>
        <taxon>Craniata</taxon>
        <taxon>Vertebrata</taxon>
        <taxon>Euteleostomi</taxon>
        <taxon>Archelosauria</taxon>
        <taxon>Archosauria</taxon>
        <taxon>Crocodylia</taxon>
        <taxon>Alligatoridae</taxon>
        <taxon>Alligatorinae</taxon>
        <taxon>Alligator</taxon>
    </lineage>
</organism>
<proteinExistence type="predicted"/>
<comment type="caution">
    <text evidence="2">The sequence shown here is derived from an EMBL/GenBank/DDBJ whole genome shotgun (WGS) entry which is preliminary data.</text>
</comment>
<protein>
    <submittedName>
        <fullName evidence="2">Uncharacterized protein</fullName>
    </submittedName>
</protein>
<dbReference type="AlphaFoldDB" id="A0A151NP17"/>